<evidence type="ECO:0000256" key="3">
    <source>
        <dbReference type="ARBA" id="ARBA00022833"/>
    </source>
</evidence>
<evidence type="ECO:0000256" key="2">
    <source>
        <dbReference type="ARBA" id="ARBA00022771"/>
    </source>
</evidence>
<dbReference type="PANTHER" id="PTHR45986:SF1">
    <property type="entry name" value="ZINC FINGER MATRIN-TYPE PROTEIN 2"/>
    <property type="match status" value="1"/>
</dbReference>
<accession>A4RW26</accession>
<organism evidence="6 7">
    <name type="scientific">Ostreococcus lucimarinus (strain CCE9901)</name>
    <dbReference type="NCBI Taxonomy" id="436017"/>
    <lineage>
        <taxon>Eukaryota</taxon>
        <taxon>Viridiplantae</taxon>
        <taxon>Chlorophyta</taxon>
        <taxon>Mamiellophyceae</taxon>
        <taxon>Mamiellales</taxon>
        <taxon>Bathycoccaceae</taxon>
        <taxon>Ostreococcus</taxon>
    </lineage>
</organism>
<dbReference type="Gramene" id="ABO95805">
    <property type="protein sequence ID" value="ABO95805"/>
    <property type="gene ID" value="OSTLU_15042"/>
</dbReference>
<dbReference type="AlphaFoldDB" id="A4RW26"/>
<dbReference type="OrthoDB" id="30343at2759"/>
<dbReference type="GO" id="GO:0008270">
    <property type="term" value="F:zinc ion binding"/>
    <property type="evidence" value="ECO:0007669"/>
    <property type="project" value="UniProtKB-KW"/>
</dbReference>
<dbReference type="GO" id="GO:0046540">
    <property type="term" value="C:U4/U6 x U5 tri-snRNP complex"/>
    <property type="evidence" value="ECO:0007669"/>
    <property type="project" value="TreeGrafter"/>
</dbReference>
<dbReference type="GeneID" id="5001278"/>
<evidence type="ECO:0000256" key="4">
    <source>
        <dbReference type="ARBA" id="ARBA00023242"/>
    </source>
</evidence>
<feature type="compositionally biased region" description="Basic and acidic residues" evidence="5">
    <location>
        <begin position="179"/>
        <end position="191"/>
    </location>
</feature>
<evidence type="ECO:0000256" key="1">
    <source>
        <dbReference type="ARBA" id="ARBA00022723"/>
    </source>
</evidence>
<dbReference type="RefSeq" id="XP_001417512.1">
    <property type="nucleotide sequence ID" value="XM_001417475.1"/>
</dbReference>
<dbReference type="EMBL" id="CP000584">
    <property type="protein sequence ID" value="ABO95805.1"/>
    <property type="molecule type" value="Genomic_DNA"/>
</dbReference>
<dbReference type="GO" id="GO:0005681">
    <property type="term" value="C:spliceosomal complex"/>
    <property type="evidence" value="ECO:0007669"/>
    <property type="project" value="InterPro"/>
</dbReference>
<evidence type="ECO:0000256" key="5">
    <source>
        <dbReference type="SAM" id="MobiDB-lite"/>
    </source>
</evidence>
<keyword evidence="1" id="KW-0479">Metal-binding</keyword>
<feature type="region of interest" description="Disordered" evidence="5">
    <location>
        <begin position="1"/>
        <end position="50"/>
    </location>
</feature>
<dbReference type="STRING" id="436017.A4RW26"/>
<keyword evidence="2" id="KW-0863">Zinc-finger</keyword>
<dbReference type="KEGG" id="olu:OSTLU_15042"/>
<dbReference type="OMA" id="VDHRRKW"/>
<evidence type="ECO:0008006" key="8">
    <source>
        <dbReference type="Google" id="ProtNLM"/>
    </source>
</evidence>
<dbReference type="Proteomes" id="UP000001568">
    <property type="component" value="Chromosome 4"/>
</dbReference>
<keyword evidence="3" id="KW-0862">Zinc</keyword>
<feature type="region of interest" description="Disordered" evidence="5">
    <location>
        <begin position="170"/>
        <end position="197"/>
    </location>
</feature>
<dbReference type="HOGENOM" id="CLU_067237_1_0_1"/>
<reference evidence="6 7" key="1">
    <citation type="journal article" date="2007" name="Proc. Natl. Acad. Sci. U.S.A.">
        <title>The tiny eukaryote Ostreococcus provides genomic insights into the paradox of plankton speciation.</title>
        <authorList>
            <person name="Palenik B."/>
            <person name="Grimwood J."/>
            <person name="Aerts A."/>
            <person name="Rouze P."/>
            <person name="Salamov A."/>
            <person name="Putnam N."/>
            <person name="Dupont C."/>
            <person name="Jorgensen R."/>
            <person name="Derelle E."/>
            <person name="Rombauts S."/>
            <person name="Zhou K."/>
            <person name="Otillar R."/>
            <person name="Merchant S.S."/>
            <person name="Podell S."/>
            <person name="Gaasterland T."/>
            <person name="Napoli C."/>
            <person name="Gendler K."/>
            <person name="Manuell A."/>
            <person name="Tai V."/>
            <person name="Vallon O."/>
            <person name="Piganeau G."/>
            <person name="Jancek S."/>
            <person name="Heijde M."/>
            <person name="Jabbari K."/>
            <person name="Bowler C."/>
            <person name="Lohr M."/>
            <person name="Robbens S."/>
            <person name="Werner G."/>
            <person name="Dubchak I."/>
            <person name="Pazour G.J."/>
            <person name="Ren Q."/>
            <person name="Paulsen I."/>
            <person name="Delwiche C."/>
            <person name="Schmutz J."/>
            <person name="Rokhsar D."/>
            <person name="Van de Peer Y."/>
            <person name="Moreau H."/>
            <person name="Grigoriev I.V."/>
        </authorList>
    </citation>
    <scope>NUCLEOTIDE SEQUENCE [LARGE SCALE GENOMIC DNA]</scope>
    <source>
        <strain evidence="6 7">CCE9901</strain>
    </source>
</reference>
<feature type="compositionally biased region" description="Basic and acidic residues" evidence="5">
    <location>
        <begin position="10"/>
        <end position="38"/>
    </location>
</feature>
<keyword evidence="4" id="KW-0539">Nucleus</keyword>
<dbReference type="PANTHER" id="PTHR45986">
    <property type="entry name" value="ZINC FINGER MATRIN-TYPE PROTEIN 2"/>
    <property type="match status" value="1"/>
</dbReference>
<dbReference type="GO" id="GO:0000398">
    <property type="term" value="P:mRNA splicing, via spliceosome"/>
    <property type="evidence" value="ECO:0007669"/>
    <property type="project" value="InterPro"/>
</dbReference>
<dbReference type="eggNOG" id="KOG4727">
    <property type="taxonomic scope" value="Eukaryota"/>
</dbReference>
<sequence length="219" mass="24028">MAGAAGVDNTQRRKWDRDAYAKRAAERELAEKESEKNGGRPAPPARGAAGAIVMREDLRVDKIIQRDYKRDIESRVGTKSIVNPETGAGMGFQCKETGVVLHDSAAYLDHINGKKQMKARGMSMRVERSTVDQVRAKFEAVKKRKAEEKANGGKAKAYEERLAIAEADEETMRARKKAKEQARKAKKRAEEEAALNELSAGVDPEMAAMMGFSGFGGGK</sequence>
<proteinExistence type="predicted"/>
<name>A4RW26_OSTLU</name>
<evidence type="ECO:0000313" key="7">
    <source>
        <dbReference type="Proteomes" id="UP000001568"/>
    </source>
</evidence>
<keyword evidence="7" id="KW-1185">Reference proteome</keyword>
<dbReference type="InterPro" id="IPR040107">
    <property type="entry name" value="Snu23"/>
</dbReference>
<gene>
    <name evidence="6" type="ORF">OSTLU_15042</name>
</gene>
<protein>
    <recommendedName>
        <fullName evidence="8">U1-type domain-containing protein</fullName>
    </recommendedName>
</protein>
<evidence type="ECO:0000313" key="6">
    <source>
        <dbReference type="EMBL" id="ABO95805.1"/>
    </source>
</evidence>